<sequence length="136" mass="15285">MAVHYIAWRAKQRNEEASLQIGALSLPEIAGADQFLASFYQRRVAWLLFVVAHLRHTKLRWRAVTIFSRVLAPFDKCVQRECRPGQLSSENQKGKSAYPAAIHTIGDALYLEVFSCVSLLSPLTRGFGAYRSTSSL</sequence>
<dbReference type="Proteomes" id="UP000821845">
    <property type="component" value="Chromosome 10"/>
</dbReference>
<name>A0ACB7TAZ7_HYAAI</name>
<accession>A0ACB7TAZ7</accession>
<comment type="caution">
    <text evidence="1">The sequence shown here is derived from an EMBL/GenBank/DDBJ whole genome shotgun (WGS) entry which is preliminary data.</text>
</comment>
<evidence type="ECO:0000313" key="1">
    <source>
        <dbReference type="EMBL" id="KAH6943334.1"/>
    </source>
</evidence>
<keyword evidence="2" id="KW-1185">Reference proteome</keyword>
<proteinExistence type="predicted"/>
<reference evidence="1" key="1">
    <citation type="submission" date="2020-05" db="EMBL/GenBank/DDBJ databases">
        <title>Large-scale comparative analyses of tick genomes elucidate their genetic diversity and vector capacities.</title>
        <authorList>
            <person name="Jia N."/>
            <person name="Wang J."/>
            <person name="Shi W."/>
            <person name="Du L."/>
            <person name="Sun Y."/>
            <person name="Zhan W."/>
            <person name="Jiang J."/>
            <person name="Wang Q."/>
            <person name="Zhang B."/>
            <person name="Ji P."/>
            <person name="Sakyi L.B."/>
            <person name="Cui X."/>
            <person name="Yuan T."/>
            <person name="Jiang B."/>
            <person name="Yang W."/>
            <person name="Lam T.T.-Y."/>
            <person name="Chang Q."/>
            <person name="Ding S."/>
            <person name="Wang X."/>
            <person name="Zhu J."/>
            <person name="Ruan X."/>
            <person name="Zhao L."/>
            <person name="Wei J."/>
            <person name="Que T."/>
            <person name="Du C."/>
            <person name="Cheng J."/>
            <person name="Dai P."/>
            <person name="Han X."/>
            <person name="Huang E."/>
            <person name="Gao Y."/>
            <person name="Liu J."/>
            <person name="Shao H."/>
            <person name="Ye R."/>
            <person name="Li L."/>
            <person name="Wei W."/>
            <person name="Wang X."/>
            <person name="Wang C."/>
            <person name="Yang T."/>
            <person name="Huo Q."/>
            <person name="Li W."/>
            <person name="Guo W."/>
            <person name="Chen H."/>
            <person name="Zhou L."/>
            <person name="Ni X."/>
            <person name="Tian J."/>
            <person name="Zhou Y."/>
            <person name="Sheng Y."/>
            <person name="Liu T."/>
            <person name="Pan Y."/>
            <person name="Xia L."/>
            <person name="Li J."/>
            <person name="Zhao F."/>
            <person name="Cao W."/>
        </authorList>
    </citation>
    <scope>NUCLEOTIDE SEQUENCE</scope>
    <source>
        <strain evidence="1">Hyas-2018</strain>
    </source>
</reference>
<organism evidence="1 2">
    <name type="scientific">Hyalomma asiaticum</name>
    <name type="common">Tick</name>
    <dbReference type="NCBI Taxonomy" id="266040"/>
    <lineage>
        <taxon>Eukaryota</taxon>
        <taxon>Metazoa</taxon>
        <taxon>Ecdysozoa</taxon>
        <taxon>Arthropoda</taxon>
        <taxon>Chelicerata</taxon>
        <taxon>Arachnida</taxon>
        <taxon>Acari</taxon>
        <taxon>Parasitiformes</taxon>
        <taxon>Ixodida</taxon>
        <taxon>Ixodoidea</taxon>
        <taxon>Ixodidae</taxon>
        <taxon>Hyalomminae</taxon>
        <taxon>Hyalomma</taxon>
    </lineage>
</organism>
<evidence type="ECO:0000313" key="2">
    <source>
        <dbReference type="Proteomes" id="UP000821845"/>
    </source>
</evidence>
<gene>
    <name evidence="1" type="ORF">HPB50_020204</name>
</gene>
<protein>
    <submittedName>
        <fullName evidence="1">Uncharacterized protein</fullName>
    </submittedName>
</protein>
<dbReference type="EMBL" id="CM023490">
    <property type="protein sequence ID" value="KAH6943334.1"/>
    <property type="molecule type" value="Genomic_DNA"/>
</dbReference>